<keyword evidence="7" id="KW-1185">Reference proteome</keyword>
<dbReference type="RefSeq" id="WP_233790178.1">
    <property type="nucleotide sequence ID" value="NZ_BLAJ01000015.1"/>
</dbReference>
<dbReference type="PROSITE" id="PS50931">
    <property type="entry name" value="HTH_LYSR"/>
    <property type="match status" value="1"/>
</dbReference>
<dbReference type="InterPro" id="IPR036390">
    <property type="entry name" value="WH_DNA-bd_sf"/>
</dbReference>
<comment type="caution">
    <text evidence="6">The sequence shown here is derived from an EMBL/GenBank/DDBJ whole genome shotgun (WGS) entry which is preliminary data.</text>
</comment>
<evidence type="ECO:0000313" key="7">
    <source>
        <dbReference type="Proteomes" id="UP000390335"/>
    </source>
</evidence>
<dbReference type="PANTHER" id="PTHR30537">
    <property type="entry name" value="HTH-TYPE TRANSCRIPTIONAL REGULATOR"/>
    <property type="match status" value="1"/>
</dbReference>
<evidence type="ECO:0000256" key="3">
    <source>
        <dbReference type="ARBA" id="ARBA00023125"/>
    </source>
</evidence>
<dbReference type="Pfam" id="PF00126">
    <property type="entry name" value="HTH_1"/>
    <property type="match status" value="1"/>
</dbReference>
<protein>
    <submittedName>
        <fullName evidence="6">LysR family transcriptional regulator</fullName>
    </submittedName>
</protein>
<dbReference type="Gene3D" id="3.40.190.290">
    <property type="match status" value="1"/>
</dbReference>
<name>A0ABQ0ZCD8_9HYPH</name>
<dbReference type="EMBL" id="BLAJ01000015">
    <property type="protein sequence ID" value="GES53231.1"/>
    <property type="molecule type" value="Genomic_DNA"/>
</dbReference>
<dbReference type="PANTHER" id="PTHR30537:SF5">
    <property type="entry name" value="HTH-TYPE TRANSCRIPTIONAL ACTIVATOR TTDR-RELATED"/>
    <property type="match status" value="1"/>
</dbReference>
<dbReference type="InterPro" id="IPR000847">
    <property type="entry name" value="LysR_HTH_N"/>
</dbReference>
<evidence type="ECO:0000259" key="5">
    <source>
        <dbReference type="PROSITE" id="PS50931"/>
    </source>
</evidence>
<dbReference type="InterPro" id="IPR036388">
    <property type="entry name" value="WH-like_DNA-bd_sf"/>
</dbReference>
<dbReference type="InterPro" id="IPR005119">
    <property type="entry name" value="LysR_subst-bd"/>
</dbReference>
<dbReference type="SUPFAM" id="SSF46785">
    <property type="entry name" value="Winged helix' DNA-binding domain"/>
    <property type="match status" value="1"/>
</dbReference>
<evidence type="ECO:0000313" key="6">
    <source>
        <dbReference type="EMBL" id="GES53231.1"/>
    </source>
</evidence>
<keyword evidence="3" id="KW-0238">DNA-binding</keyword>
<accession>A0ABQ0ZCD8</accession>
<evidence type="ECO:0000256" key="2">
    <source>
        <dbReference type="ARBA" id="ARBA00023015"/>
    </source>
</evidence>
<evidence type="ECO:0000256" key="4">
    <source>
        <dbReference type="ARBA" id="ARBA00023163"/>
    </source>
</evidence>
<dbReference type="CDD" id="cd08422">
    <property type="entry name" value="PBP2_CrgA_like"/>
    <property type="match status" value="1"/>
</dbReference>
<organism evidence="6 7">
    <name type="scientific">Rhizobium dioscoreae</name>
    <dbReference type="NCBI Taxonomy" id="2653122"/>
    <lineage>
        <taxon>Bacteria</taxon>
        <taxon>Pseudomonadati</taxon>
        <taxon>Pseudomonadota</taxon>
        <taxon>Alphaproteobacteria</taxon>
        <taxon>Hyphomicrobiales</taxon>
        <taxon>Rhizobiaceae</taxon>
        <taxon>Rhizobium/Agrobacterium group</taxon>
        <taxon>Rhizobium</taxon>
    </lineage>
</organism>
<dbReference type="Gene3D" id="1.10.10.10">
    <property type="entry name" value="Winged helix-like DNA-binding domain superfamily/Winged helix DNA-binding domain"/>
    <property type="match status" value="1"/>
</dbReference>
<dbReference type="Pfam" id="PF03466">
    <property type="entry name" value="LysR_substrate"/>
    <property type="match status" value="1"/>
</dbReference>
<dbReference type="InterPro" id="IPR058163">
    <property type="entry name" value="LysR-type_TF_proteobact-type"/>
</dbReference>
<proteinExistence type="inferred from homology"/>
<gene>
    <name evidence="6" type="ORF">RsS93_58450</name>
</gene>
<dbReference type="Proteomes" id="UP000390335">
    <property type="component" value="Unassembled WGS sequence"/>
</dbReference>
<keyword evidence="4" id="KW-0804">Transcription</keyword>
<keyword evidence="2" id="KW-0805">Transcription regulation</keyword>
<feature type="domain" description="HTH lysR-type" evidence="5">
    <location>
        <begin position="12"/>
        <end position="69"/>
    </location>
</feature>
<sequence>MVSCDISKNMSDNFLDMLVFVRVVQAGSLSGAARELNFSLTVISRKLSRLEERLGVRLINRTTRSLALTDEGARFYDRCVQILAEIDDAETEASSGRDTATGVLKVTSTFAFGIRWIAPLLSEFQEMHPGLLVHLDTDDSLTNIVEGGYDLAIRFGSLADSSLIARQIAPNRRVICGAPAYLRRRGRPETIEDLTRHDVIAFGEPPNNHWTFADGRSVNVMARLTTNNGELAHRWALSGAGLVLKSIWDVHDDIESGKLEIVLPDVHLAAAPIHVVFPHSRLAAAKVRLCIEFLANRLKSSNASLRF</sequence>
<evidence type="ECO:0000256" key="1">
    <source>
        <dbReference type="ARBA" id="ARBA00009437"/>
    </source>
</evidence>
<comment type="similarity">
    <text evidence="1">Belongs to the LysR transcriptional regulatory family.</text>
</comment>
<reference evidence="6 7" key="1">
    <citation type="journal article" date="2020" name="Genome Biol. Evol.">
        <title>Rhizobium dioscoreae sp. nov., a plant growth-promoting bacterium isolated from yam (Dioscorea species).</title>
        <authorList>
            <person name="Ouyabe M."/>
            <person name="Tanaka N."/>
            <person name="Shiwa Y."/>
            <person name="Fujita N."/>
            <person name="Kikuno H."/>
            <person name="Babil P."/>
            <person name="Shiwachi H."/>
        </authorList>
    </citation>
    <scope>NUCLEOTIDE SEQUENCE [LARGE SCALE GENOMIC DNA]</scope>
    <source>
        <strain evidence="6 7">S-93</strain>
    </source>
</reference>
<dbReference type="SUPFAM" id="SSF53850">
    <property type="entry name" value="Periplasmic binding protein-like II"/>
    <property type="match status" value="1"/>
</dbReference>